<reference evidence="3 4" key="1">
    <citation type="submission" date="2018-05" db="EMBL/GenBank/DDBJ databases">
        <title>Genomic Encyclopedia of Type Strains, Phase IV (KMG-V): Genome sequencing to study the core and pangenomes of soil and plant-associated prokaryotes.</title>
        <authorList>
            <person name="Whitman W."/>
        </authorList>
    </citation>
    <scope>NUCLEOTIDE SEQUENCE [LARGE SCALE GENOMIC DNA]</scope>
    <source>
        <strain evidence="3 4">PNG 92-11</strain>
    </source>
</reference>
<dbReference type="Proteomes" id="UP000245996">
    <property type="component" value="Unassembled WGS sequence"/>
</dbReference>
<accession>A0ABD6XMJ9</accession>
<gene>
    <name evidence="3" type="ORF">C7430_11389</name>
</gene>
<evidence type="ECO:0000259" key="2">
    <source>
        <dbReference type="Pfam" id="PF03432"/>
    </source>
</evidence>
<evidence type="ECO:0000313" key="3">
    <source>
        <dbReference type="EMBL" id="PWJ75385.1"/>
    </source>
</evidence>
<feature type="compositionally biased region" description="Basic and acidic residues" evidence="1">
    <location>
        <begin position="171"/>
        <end position="184"/>
    </location>
</feature>
<feature type="region of interest" description="Disordered" evidence="1">
    <location>
        <begin position="149"/>
        <end position="184"/>
    </location>
</feature>
<organism evidence="3 4">
    <name type="scientific">Enterobacter agglomerans</name>
    <name type="common">Erwinia herbicola</name>
    <name type="synonym">Pantoea agglomerans</name>
    <dbReference type="NCBI Taxonomy" id="549"/>
    <lineage>
        <taxon>Bacteria</taxon>
        <taxon>Pseudomonadati</taxon>
        <taxon>Pseudomonadota</taxon>
        <taxon>Gammaproteobacteria</taxon>
        <taxon>Enterobacterales</taxon>
        <taxon>Erwiniaceae</taxon>
        <taxon>Pantoea</taxon>
        <taxon>Pantoea agglomerans group</taxon>
    </lineage>
</organism>
<dbReference type="InterPro" id="IPR005094">
    <property type="entry name" value="Endonuclease_MobA/VirD2"/>
</dbReference>
<comment type="caution">
    <text evidence="3">The sequence shown here is derived from an EMBL/GenBank/DDBJ whole genome shotgun (WGS) entry which is preliminary data.</text>
</comment>
<protein>
    <submittedName>
        <fullName evidence="3">Relaxase/mobilization nuclease-like protein</fullName>
    </submittedName>
</protein>
<evidence type="ECO:0000313" key="4">
    <source>
        <dbReference type="Proteomes" id="UP000245996"/>
    </source>
</evidence>
<proteinExistence type="predicted"/>
<dbReference type="EMBL" id="QGHE01000013">
    <property type="protein sequence ID" value="PWJ75385.1"/>
    <property type="molecule type" value="Genomic_DNA"/>
</dbReference>
<name>A0ABD6XMJ9_ENTAG</name>
<dbReference type="RefSeq" id="WP_109653845.1">
    <property type="nucleotide sequence ID" value="NZ_CP134761.1"/>
</dbReference>
<sequence length="368" mass="41554">MKGMNRIRRGKNFRGVVSYALAPAPHHKTTPLVIGGNLVGITVEELTAEFARTQQLREDVAKPVWHNSLRLPVGESLSKEQWKLIADDYMTRMGFSDTHLRCYVLHDDEAGQHIHIIASRINVLVDGQLYLGRNENLISTRIIQELERDHQLTRTKGPSPTKQPQKQRKLTRNEKMMQDRTGEKASKKVIQEAIDAILVFFNEMTIEHFVGELQKQNITANPNIASTGKMNGFSFEYHGIAFKASQLGKAYSWSNMSKRIIVAQPIEAITPVLVPAQVNSPILIEGHSFVSSTPLTASASEHTRSRWLQWIPYLEELLSSMRAIGSTFLKPAKKAALIKKIMDENPQPLQFSEVDSQDSVRKSHFKPV</sequence>
<evidence type="ECO:0000256" key="1">
    <source>
        <dbReference type="SAM" id="MobiDB-lite"/>
    </source>
</evidence>
<dbReference type="AlphaFoldDB" id="A0ABD6XMJ9"/>
<feature type="domain" description="MobA/VirD2-like nuclease" evidence="2">
    <location>
        <begin position="19"/>
        <end position="152"/>
    </location>
</feature>
<feature type="compositionally biased region" description="Polar residues" evidence="1">
    <location>
        <begin position="154"/>
        <end position="164"/>
    </location>
</feature>
<dbReference type="Pfam" id="PF03432">
    <property type="entry name" value="Relaxase"/>
    <property type="match status" value="1"/>
</dbReference>